<proteinExistence type="inferred from homology"/>
<reference evidence="6 7" key="1">
    <citation type="submission" date="2017-04" db="EMBL/GenBank/DDBJ databases">
        <title>Draft genome sequence of Zooshikella ganghwensis VG4 isolated from Red Sea sediments.</title>
        <authorList>
            <person name="Rehman Z."/>
            <person name="Alam I."/>
            <person name="Kamau A."/>
            <person name="Bajic V."/>
            <person name="Leiknes T."/>
        </authorList>
    </citation>
    <scope>NUCLEOTIDE SEQUENCE [LARGE SCALE GENOMIC DNA]</scope>
    <source>
        <strain evidence="6 7">VG4</strain>
    </source>
</reference>
<feature type="domain" description="MobA/MobL protein" evidence="5">
    <location>
        <begin position="17"/>
        <end position="213"/>
    </location>
</feature>
<feature type="coiled-coil region" evidence="3">
    <location>
        <begin position="450"/>
        <end position="480"/>
    </location>
</feature>
<evidence type="ECO:0000256" key="1">
    <source>
        <dbReference type="ARBA" id="ARBA00010873"/>
    </source>
</evidence>
<dbReference type="AlphaFoldDB" id="A0A4P9VI22"/>
<sequence>MAIYHCHVKVISRSSGRSSTGAAAYRAAESIEDKWTGIVHDYTRKKGVSYSQILAPTHAPNWAYDRAQLWNEVEHIEKRKDAQLCREVEVALPRELNEKQMRQLIRDYAQAQFVDRGMIADISIHHAKDENPHAHILLTTRDVTPEGFGKKNRDWNQKDLLESWREAWEQHANRALERAGHDERIDHRSLAAQGSDRLATIHLGPQATEIERKGQRTQLGDYNREIRKYNDNLLNLAETQVEIRSLQDEKRQRDAYEKQFQIPEKWQDRETLIIKNYEKLDHLRRQRASLVNTVKRLEKVENEPLKTREHFVKNDEDLKFYKEGFDNYLEKLRSTHHEIERQKSGSFWSRMKFALAEKGYDVGQSRDLIKQREFYRKQKDEFKTNGLKRFHALNNELSEVKRIDDLIANELHRQTQAHVDRLSHQKKIDDITAHYMRLAEHTDKVVTLENKEAERYNNDLKTQLKSLANEINELEKTTREPVFTLPRKSNTEALSALEAARHLDDFKWYEKNVFYPKYNEKLNEWKAFEKANPERAEKIKNGSMKTKFKLYEDLKIGQQNYLLRLKSEAKSPRNQQAIQEIQDRYVREGSLSPSQQRLQQLKSEYNQIAEQRLRGGWHDLSESQAKMRRGYAPKDAANTHIENNTTFAKVLEKERKQEQTNIRKTEHEPNHNRSRSRRSRSR</sequence>
<comment type="similarity">
    <text evidence="1">Belongs to the MobA/MobL family.</text>
</comment>
<evidence type="ECO:0000259" key="5">
    <source>
        <dbReference type="Pfam" id="PF03389"/>
    </source>
</evidence>
<evidence type="ECO:0000256" key="2">
    <source>
        <dbReference type="ARBA" id="ARBA00022971"/>
    </source>
</evidence>
<gene>
    <name evidence="6" type="ORF">B9G39_29470</name>
</gene>
<evidence type="ECO:0000256" key="3">
    <source>
        <dbReference type="SAM" id="Coils"/>
    </source>
</evidence>
<keyword evidence="2" id="KW-0184">Conjugation</keyword>
<keyword evidence="7" id="KW-1185">Reference proteome</keyword>
<dbReference type="NCBIfam" id="NF041496">
    <property type="entry name" value="MobQ"/>
    <property type="match status" value="1"/>
</dbReference>
<organism evidence="6 7">
    <name type="scientific">Zooshikella ganghwensis</name>
    <dbReference type="NCBI Taxonomy" id="202772"/>
    <lineage>
        <taxon>Bacteria</taxon>
        <taxon>Pseudomonadati</taxon>
        <taxon>Pseudomonadota</taxon>
        <taxon>Gammaproteobacteria</taxon>
        <taxon>Oceanospirillales</taxon>
        <taxon>Zooshikellaceae</taxon>
        <taxon>Zooshikella</taxon>
    </lineage>
</organism>
<feature type="region of interest" description="Disordered" evidence="4">
    <location>
        <begin position="652"/>
        <end position="682"/>
    </location>
</feature>
<feature type="compositionally biased region" description="Basic residues" evidence="4">
    <location>
        <begin position="672"/>
        <end position="682"/>
    </location>
</feature>
<feature type="compositionally biased region" description="Basic and acidic residues" evidence="4">
    <location>
        <begin position="652"/>
        <end position="671"/>
    </location>
</feature>
<evidence type="ECO:0000313" key="6">
    <source>
        <dbReference type="EMBL" id="RDH41272.1"/>
    </source>
</evidence>
<dbReference type="Proteomes" id="UP000257039">
    <property type="component" value="Unassembled WGS sequence"/>
</dbReference>
<evidence type="ECO:0000256" key="4">
    <source>
        <dbReference type="SAM" id="MobiDB-lite"/>
    </source>
</evidence>
<keyword evidence="3" id="KW-0175">Coiled coil</keyword>
<dbReference type="RefSeq" id="WP_094790034.1">
    <property type="nucleotide sequence ID" value="NZ_NDXW01000011.1"/>
</dbReference>
<evidence type="ECO:0000313" key="7">
    <source>
        <dbReference type="Proteomes" id="UP000257039"/>
    </source>
</evidence>
<comment type="caution">
    <text evidence="6">The sequence shown here is derived from an EMBL/GenBank/DDBJ whole genome shotgun (WGS) entry which is preliminary data.</text>
</comment>
<dbReference type="Gene3D" id="3.30.930.30">
    <property type="match status" value="1"/>
</dbReference>
<dbReference type="EMBL" id="NDXW01000011">
    <property type="protein sequence ID" value="RDH41272.1"/>
    <property type="molecule type" value="Genomic_DNA"/>
</dbReference>
<name>A0A4P9VI22_9GAMM</name>
<dbReference type="InterPro" id="IPR005053">
    <property type="entry name" value="MobA_MobL"/>
</dbReference>
<dbReference type="Pfam" id="PF03389">
    <property type="entry name" value="MobA_MobL"/>
    <property type="match status" value="1"/>
</dbReference>
<accession>A0A4P9VI22</accession>
<protein>
    <recommendedName>
        <fullName evidence="5">MobA/MobL protein domain-containing protein</fullName>
    </recommendedName>
</protein>